<name>A0ABR4DKA9_9PEZI</name>
<organism evidence="2 3">
    <name type="scientific">Remersonia thermophila</name>
    <dbReference type="NCBI Taxonomy" id="72144"/>
    <lineage>
        <taxon>Eukaryota</taxon>
        <taxon>Fungi</taxon>
        <taxon>Dikarya</taxon>
        <taxon>Ascomycota</taxon>
        <taxon>Pezizomycotina</taxon>
        <taxon>Sordariomycetes</taxon>
        <taxon>Sordariomycetidae</taxon>
        <taxon>Sordariales</taxon>
        <taxon>Sordariales incertae sedis</taxon>
        <taxon>Remersonia</taxon>
    </lineage>
</organism>
<comment type="caution">
    <text evidence="2">The sequence shown here is derived from an EMBL/GenBank/DDBJ whole genome shotgun (WGS) entry which is preliminary data.</text>
</comment>
<dbReference type="EMBL" id="JAZGUE010000001">
    <property type="protein sequence ID" value="KAL2270815.1"/>
    <property type="molecule type" value="Genomic_DNA"/>
</dbReference>
<feature type="region of interest" description="Disordered" evidence="1">
    <location>
        <begin position="18"/>
        <end position="47"/>
    </location>
</feature>
<evidence type="ECO:0000256" key="1">
    <source>
        <dbReference type="SAM" id="MobiDB-lite"/>
    </source>
</evidence>
<accession>A0ABR4DKA9</accession>
<reference evidence="2 3" key="1">
    <citation type="journal article" date="2024" name="Commun. Biol.">
        <title>Comparative genomic analysis of thermophilic fungi reveals convergent evolutionary adaptations and gene losses.</title>
        <authorList>
            <person name="Steindorff A.S."/>
            <person name="Aguilar-Pontes M.V."/>
            <person name="Robinson A.J."/>
            <person name="Andreopoulos B."/>
            <person name="LaButti K."/>
            <person name="Kuo A."/>
            <person name="Mondo S."/>
            <person name="Riley R."/>
            <person name="Otillar R."/>
            <person name="Haridas S."/>
            <person name="Lipzen A."/>
            <person name="Grimwood J."/>
            <person name="Schmutz J."/>
            <person name="Clum A."/>
            <person name="Reid I.D."/>
            <person name="Moisan M.C."/>
            <person name="Butler G."/>
            <person name="Nguyen T.T.M."/>
            <person name="Dewar K."/>
            <person name="Conant G."/>
            <person name="Drula E."/>
            <person name="Henrissat B."/>
            <person name="Hansel C."/>
            <person name="Singer S."/>
            <person name="Hutchinson M.I."/>
            <person name="de Vries R.P."/>
            <person name="Natvig D.O."/>
            <person name="Powell A.J."/>
            <person name="Tsang A."/>
            <person name="Grigoriev I.V."/>
        </authorList>
    </citation>
    <scope>NUCLEOTIDE SEQUENCE [LARGE SCALE GENOMIC DNA]</scope>
    <source>
        <strain evidence="2 3">ATCC 22073</strain>
    </source>
</reference>
<proteinExistence type="predicted"/>
<evidence type="ECO:0000313" key="3">
    <source>
        <dbReference type="Proteomes" id="UP001600064"/>
    </source>
</evidence>
<dbReference type="RefSeq" id="XP_070869539.1">
    <property type="nucleotide sequence ID" value="XM_071008065.1"/>
</dbReference>
<protein>
    <submittedName>
        <fullName evidence="2">Uncharacterized protein</fullName>
    </submittedName>
</protein>
<feature type="compositionally biased region" description="Low complexity" evidence="1">
    <location>
        <begin position="21"/>
        <end position="36"/>
    </location>
</feature>
<sequence>MAHDAAHRAMQQRGIRIQHQPAGAAPPSSPSDPAHSSDARQAPPLPVIGPPEALQNLLWHAVRKPSLRSAAPGGGLRSPPSAHSCISHVHPFADTSEGRGSGSRPFFSLTLPFDLLAPAVERILTLPVTATGGDYGSFNQRHTFFFFFTPCLSDDIDIKRYDYLGQTSGEHY</sequence>
<dbReference type="GeneID" id="98122709"/>
<evidence type="ECO:0000313" key="2">
    <source>
        <dbReference type="EMBL" id="KAL2270815.1"/>
    </source>
</evidence>
<gene>
    <name evidence="2" type="ORF">VTJ83DRAFT_186</name>
</gene>
<keyword evidence="3" id="KW-1185">Reference proteome</keyword>
<dbReference type="Proteomes" id="UP001600064">
    <property type="component" value="Unassembled WGS sequence"/>
</dbReference>